<feature type="region of interest" description="Disordered" evidence="1">
    <location>
        <begin position="296"/>
        <end position="326"/>
    </location>
</feature>
<protein>
    <recommendedName>
        <fullName evidence="2">AMP-dependent synthetase/ligase domain-containing protein</fullName>
    </recommendedName>
</protein>
<feature type="domain" description="AMP-dependent synthetase/ligase" evidence="2">
    <location>
        <begin position="3"/>
        <end position="159"/>
    </location>
</feature>
<sequence length="326" mass="34424">MTHTPDAPAVVLDEERLTYAELNTRANRLAHRLIAEGTGPEQIVALALPRSAELIVALVAVLKTGAAYLPVDPRHPADRIAFMLQDAAPACVVTAPDVGCALPADVPRVHVDVDTDTDARATDPRDSDRTGPLTPANGAYVLYTSGSTGRPKGVLVPHAKRRGPGAVGPRGPGHRTSRPRPGRHAADLRRLRLRDLRTAALRRVIEVVADVLSLGERAGGRWRGTLVCAVPSALEELLSHHDVDLGADVVALGGEALPAHTLAEIRTAVPGARIVNVYGPTEATVYTTAWFSDADPADPEAPPIGRPVRNTAPTSSTRASSSYRPA</sequence>
<accession>A0A1Z1WQU9</accession>
<feature type="compositionally biased region" description="Low complexity" evidence="1">
    <location>
        <begin position="311"/>
        <end position="326"/>
    </location>
</feature>
<dbReference type="PROSITE" id="PS00455">
    <property type="entry name" value="AMP_BINDING"/>
    <property type="match status" value="1"/>
</dbReference>
<organism evidence="3 4">
    <name type="scientific">Streptomyces alboflavus</name>
    <dbReference type="NCBI Taxonomy" id="67267"/>
    <lineage>
        <taxon>Bacteria</taxon>
        <taxon>Bacillati</taxon>
        <taxon>Actinomycetota</taxon>
        <taxon>Actinomycetes</taxon>
        <taxon>Kitasatosporales</taxon>
        <taxon>Streptomycetaceae</taxon>
        <taxon>Streptomyces</taxon>
    </lineage>
</organism>
<reference evidence="3 4" key="1">
    <citation type="submission" date="2017-05" db="EMBL/GenBank/DDBJ databases">
        <title>Streptomyces alboflavus Genome sequencing and assembly.</title>
        <authorList>
            <person name="Wang Y."/>
            <person name="Du B."/>
            <person name="Ding Y."/>
            <person name="Liu H."/>
            <person name="Hou Q."/>
            <person name="Liu K."/>
            <person name="Wang C."/>
            <person name="Yao L."/>
        </authorList>
    </citation>
    <scope>NUCLEOTIDE SEQUENCE [LARGE SCALE GENOMIC DNA]</scope>
    <source>
        <strain evidence="3 4">MDJK44</strain>
    </source>
</reference>
<feature type="region of interest" description="Disordered" evidence="1">
    <location>
        <begin position="155"/>
        <end position="185"/>
    </location>
</feature>
<evidence type="ECO:0000313" key="4">
    <source>
        <dbReference type="Proteomes" id="UP000195880"/>
    </source>
</evidence>
<dbReference type="KEGG" id="salf:SMD44_08318"/>
<dbReference type="Proteomes" id="UP000195880">
    <property type="component" value="Chromosome"/>
</dbReference>
<dbReference type="Gene3D" id="3.40.50.980">
    <property type="match status" value="3"/>
</dbReference>
<name>A0A1Z1WQU9_9ACTN</name>
<dbReference type="PANTHER" id="PTHR45527:SF14">
    <property type="entry name" value="PLIPASTATIN SYNTHASE SUBUNIT B"/>
    <property type="match status" value="1"/>
</dbReference>
<dbReference type="GO" id="GO:0043041">
    <property type="term" value="P:amino acid activation for nonribosomal peptide biosynthetic process"/>
    <property type="evidence" value="ECO:0007669"/>
    <property type="project" value="TreeGrafter"/>
</dbReference>
<evidence type="ECO:0000256" key="1">
    <source>
        <dbReference type="SAM" id="MobiDB-lite"/>
    </source>
</evidence>
<dbReference type="OrthoDB" id="2472181at2"/>
<feature type="region of interest" description="Disordered" evidence="1">
    <location>
        <begin position="113"/>
        <end position="138"/>
    </location>
</feature>
<feature type="domain" description="AMP-dependent synthetase/ligase" evidence="2">
    <location>
        <begin position="222"/>
        <end position="312"/>
    </location>
</feature>
<dbReference type="InterPro" id="IPR000873">
    <property type="entry name" value="AMP-dep_synth/lig_dom"/>
</dbReference>
<dbReference type="InterPro" id="IPR020845">
    <property type="entry name" value="AMP-binding_CS"/>
</dbReference>
<proteinExistence type="predicted"/>
<feature type="compositionally biased region" description="Basic residues" evidence="1">
    <location>
        <begin position="172"/>
        <end position="183"/>
    </location>
</feature>
<dbReference type="GO" id="GO:0031177">
    <property type="term" value="F:phosphopantetheine binding"/>
    <property type="evidence" value="ECO:0007669"/>
    <property type="project" value="TreeGrafter"/>
</dbReference>
<gene>
    <name evidence="3" type="ORF">SMD44_08318</name>
</gene>
<dbReference type="AlphaFoldDB" id="A0A1Z1WQU9"/>
<evidence type="ECO:0000313" key="3">
    <source>
        <dbReference type="EMBL" id="ARX88831.1"/>
    </source>
</evidence>
<feature type="compositionally biased region" description="Basic and acidic residues" evidence="1">
    <location>
        <begin position="113"/>
        <end position="129"/>
    </location>
</feature>
<dbReference type="PANTHER" id="PTHR45527">
    <property type="entry name" value="NONRIBOSOMAL PEPTIDE SYNTHETASE"/>
    <property type="match status" value="1"/>
</dbReference>
<dbReference type="Pfam" id="PF00501">
    <property type="entry name" value="AMP-binding"/>
    <property type="match status" value="2"/>
</dbReference>
<evidence type="ECO:0000259" key="2">
    <source>
        <dbReference type="Pfam" id="PF00501"/>
    </source>
</evidence>
<dbReference type="FunFam" id="3.40.50.980:FF:000001">
    <property type="entry name" value="Non-ribosomal peptide synthetase"/>
    <property type="match status" value="1"/>
</dbReference>
<dbReference type="EMBL" id="CP021748">
    <property type="protein sequence ID" value="ARX88831.1"/>
    <property type="molecule type" value="Genomic_DNA"/>
</dbReference>
<dbReference type="GO" id="GO:0044550">
    <property type="term" value="P:secondary metabolite biosynthetic process"/>
    <property type="evidence" value="ECO:0007669"/>
    <property type="project" value="TreeGrafter"/>
</dbReference>
<dbReference type="GO" id="GO:0005737">
    <property type="term" value="C:cytoplasm"/>
    <property type="evidence" value="ECO:0007669"/>
    <property type="project" value="TreeGrafter"/>
</dbReference>
<dbReference type="SUPFAM" id="SSF56801">
    <property type="entry name" value="Acetyl-CoA synthetase-like"/>
    <property type="match status" value="1"/>
</dbReference>
<keyword evidence="4" id="KW-1185">Reference proteome</keyword>